<evidence type="ECO:0008006" key="3">
    <source>
        <dbReference type="Google" id="ProtNLM"/>
    </source>
</evidence>
<proteinExistence type="predicted"/>
<comment type="caution">
    <text evidence="1">The sequence shown here is derived from an EMBL/GenBank/DDBJ whole genome shotgun (WGS) entry which is preliminary data.</text>
</comment>
<dbReference type="InterPro" id="IPR011009">
    <property type="entry name" value="Kinase-like_dom_sf"/>
</dbReference>
<dbReference type="EMBL" id="BAABDD010000005">
    <property type="protein sequence ID" value="GAA3735846.1"/>
    <property type="molecule type" value="Genomic_DNA"/>
</dbReference>
<dbReference type="Proteomes" id="UP001500908">
    <property type="component" value="Unassembled WGS sequence"/>
</dbReference>
<name>A0ABP7FC61_9ACTN</name>
<dbReference type="SUPFAM" id="SSF56112">
    <property type="entry name" value="Protein kinase-like (PK-like)"/>
    <property type="match status" value="1"/>
</dbReference>
<dbReference type="RefSeq" id="WP_344968796.1">
    <property type="nucleotide sequence ID" value="NZ_BAABDD010000005.1"/>
</dbReference>
<reference evidence="2" key="1">
    <citation type="journal article" date="2019" name="Int. J. Syst. Evol. Microbiol.">
        <title>The Global Catalogue of Microorganisms (GCM) 10K type strain sequencing project: providing services to taxonomists for standard genome sequencing and annotation.</title>
        <authorList>
            <consortium name="The Broad Institute Genomics Platform"/>
            <consortium name="The Broad Institute Genome Sequencing Center for Infectious Disease"/>
            <person name="Wu L."/>
            <person name="Ma J."/>
        </authorList>
    </citation>
    <scope>NUCLEOTIDE SEQUENCE [LARGE SCALE GENOMIC DNA]</scope>
    <source>
        <strain evidence="2">JCM 17137</strain>
    </source>
</reference>
<organism evidence="1 2">
    <name type="scientific">Salinactinospora qingdaonensis</name>
    <dbReference type="NCBI Taxonomy" id="702744"/>
    <lineage>
        <taxon>Bacteria</taxon>
        <taxon>Bacillati</taxon>
        <taxon>Actinomycetota</taxon>
        <taxon>Actinomycetes</taxon>
        <taxon>Streptosporangiales</taxon>
        <taxon>Nocardiopsidaceae</taxon>
        <taxon>Salinactinospora</taxon>
    </lineage>
</organism>
<evidence type="ECO:0000313" key="2">
    <source>
        <dbReference type="Proteomes" id="UP001500908"/>
    </source>
</evidence>
<evidence type="ECO:0000313" key="1">
    <source>
        <dbReference type="EMBL" id="GAA3735846.1"/>
    </source>
</evidence>
<accession>A0ABP7FC61</accession>
<gene>
    <name evidence="1" type="ORF">GCM10022402_15040</name>
</gene>
<protein>
    <recommendedName>
        <fullName evidence="3">Phosphotransferase enzyme family protein</fullName>
    </recommendedName>
</protein>
<sequence>MDRDESEQRLFLRQVLADGAARLGAEPTGEPVFGWRDRTIGALAIRRGEAVWLRATGEHREWTGDRMWTGNQDAAALTGVAKPTVLARSEWEEPPVVLAAEVMTLAPEPVCSSTPELRKELDLPDAWWEQLADSLARIEAQPSARVSYSEKNFAYCLHVRFGPWVDLDVSLTWATSHCDLHWANLTAPGLTILDWETWGRAPQGIDAATLYCHSLLVPKTARKVYEVFRDTLDTPAGKLAQLSVIDHLLSRAADGEHPDLVLPLHRLADQLLNRRPEGDHPCI</sequence>
<keyword evidence="2" id="KW-1185">Reference proteome</keyword>